<organism evidence="2 3">
    <name type="scientific">Teratosphaeria destructans</name>
    <dbReference type="NCBI Taxonomy" id="418781"/>
    <lineage>
        <taxon>Eukaryota</taxon>
        <taxon>Fungi</taxon>
        <taxon>Dikarya</taxon>
        <taxon>Ascomycota</taxon>
        <taxon>Pezizomycotina</taxon>
        <taxon>Dothideomycetes</taxon>
        <taxon>Dothideomycetidae</taxon>
        <taxon>Mycosphaerellales</taxon>
        <taxon>Teratosphaeriaceae</taxon>
        <taxon>Teratosphaeria</taxon>
    </lineage>
</organism>
<dbReference type="Proteomes" id="UP001138500">
    <property type="component" value="Unassembled WGS sequence"/>
</dbReference>
<feature type="region of interest" description="Disordered" evidence="1">
    <location>
        <begin position="1"/>
        <end position="54"/>
    </location>
</feature>
<evidence type="ECO:0000313" key="2">
    <source>
        <dbReference type="EMBL" id="KAH9844421.1"/>
    </source>
</evidence>
<feature type="compositionally biased region" description="Low complexity" evidence="1">
    <location>
        <begin position="35"/>
        <end position="54"/>
    </location>
</feature>
<protein>
    <submittedName>
        <fullName evidence="2">Uncharacterized protein</fullName>
    </submittedName>
</protein>
<sequence>MAESLIEDNRRAGDTEAADSPTCKASLTSSEDDASPASLATPPTSPSSTVSTPAFFTAPSTPTSEELTTASIDPRHAKVRGASIATAAGSTTNYLTTQHILPINSLSTATDPFDANGIVYAPSDNLRRERVLGALRNIVRMMGPDGAVRSGYIRPEEREARKWARREWERGQVERARQEQVEWEREQMKWEREQMKWEREQMDWERRERERVEWERLEFEMRVVEEKRWAQDGADKCQRQREE</sequence>
<reference evidence="2 3" key="1">
    <citation type="journal article" date="2018" name="IMA Fungus">
        <title>IMA Genome-F 10: Nine draft genome sequences of Claviceps purpurea s.lat., including C. arundinis, C. humidiphila, and C. cf. spartinae, pseudomolecules for the pitch canker pathogen Fusarium circinatum, draft genome of Davidsoniella eucalypti, Grosmannia galeiformis, Quambalaria eucalypti, and Teratosphaeria destructans.</title>
        <authorList>
            <person name="Wingfield B.D."/>
            <person name="Liu M."/>
            <person name="Nguyen H.D."/>
            <person name="Lane F.A."/>
            <person name="Morgan S.W."/>
            <person name="De Vos L."/>
            <person name="Wilken P.M."/>
            <person name="Duong T.A."/>
            <person name="Aylward J."/>
            <person name="Coetzee M.P."/>
            <person name="Dadej K."/>
            <person name="De Beer Z.W."/>
            <person name="Findlay W."/>
            <person name="Havenga M."/>
            <person name="Kolarik M."/>
            <person name="Menzies J.G."/>
            <person name="Naidoo K."/>
            <person name="Pochopski O."/>
            <person name="Shoukouhi P."/>
            <person name="Santana Q.C."/>
            <person name="Seifert K.A."/>
            <person name="Soal N."/>
            <person name="Steenkamp E.T."/>
            <person name="Tatham C.T."/>
            <person name="van der Nest M.A."/>
            <person name="Wingfield M.J."/>
        </authorList>
    </citation>
    <scope>NUCLEOTIDE SEQUENCE [LARGE SCALE GENOMIC DNA]</scope>
    <source>
        <strain evidence="2">CMW44962</strain>
    </source>
</reference>
<keyword evidence="3" id="KW-1185">Reference proteome</keyword>
<evidence type="ECO:0000256" key="1">
    <source>
        <dbReference type="SAM" id="MobiDB-lite"/>
    </source>
</evidence>
<dbReference type="EMBL" id="RIBY02000335">
    <property type="protein sequence ID" value="KAH9844421.1"/>
    <property type="molecule type" value="Genomic_DNA"/>
</dbReference>
<comment type="caution">
    <text evidence="2">The sequence shown here is derived from an EMBL/GenBank/DDBJ whole genome shotgun (WGS) entry which is preliminary data.</text>
</comment>
<name>A0A9W7SZP8_9PEZI</name>
<dbReference type="OrthoDB" id="10574491at2759"/>
<evidence type="ECO:0000313" key="3">
    <source>
        <dbReference type="Proteomes" id="UP001138500"/>
    </source>
</evidence>
<reference evidence="2 3" key="2">
    <citation type="journal article" date="2021" name="Curr. Genet.">
        <title>Genetic response to nitrogen starvation in the aggressive Eucalyptus foliar pathogen Teratosphaeria destructans.</title>
        <authorList>
            <person name="Havenga M."/>
            <person name="Wingfield B.D."/>
            <person name="Wingfield M.J."/>
            <person name="Dreyer L.L."/>
            <person name="Roets F."/>
            <person name="Aylward J."/>
        </authorList>
    </citation>
    <scope>NUCLEOTIDE SEQUENCE [LARGE SCALE GENOMIC DNA]</scope>
    <source>
        <strain evidence="2">CMW44962</strain>
    </source>
</reference>
<gene>
    <name evidence="2" type="ORF">Tdes44962_MAKER01454</name>
</gene>
<accession>A0A9W7SZP8</accession>
<proteinExistence type="predicted"/>
<dbReference type="AlphaFoldDB" id="A0A9W7SZP8"/>